<dbReference type="Gene3D" id="3.15.10.20">
    <property type="entry name" value="Activator of Hsp90 ATPase Aha1, N-terminal domain"/>
    <property type="match status" value="1"/>
</dbReference>
<dbReference type="GO" id="GO:0006457">
    <property type="term" value="P:protein folding"/>
    <property type="evidence" value="ECO:0007669"/>
    <property type="project" value="TreeGrafter"/>
</dbReference>
<dbReference type="PANTHER" id="PTHR13009:SF22">
    <property type="entry name" value="LD43819P"/>
    <property type="match status" value="1"/>
</dbReference>
<feature type="compositionally biased region" description="Basic and acidic residues" evidence="2">
    <location>
        <begin position="112"/>
        <end position="150"/>
    </location>
</feature>
<evidence type="ECO:0000256" key="1">
    <source>
        <dbReference type="ARBA" id="ARBA00006817"/>
    </source>
</evidence>
<feature type="region of interest" description="Disordered" evidence="2">
    <location>
        <begin position="215"/>
        <end position="234"/>
    </location>
</feature>
<evidence type="ECO:0000313" key="4">
    <source>
        <dbReference type="EMBL" id="KAK1738944.1"/>
    </source>
</evidence>
<protein>
    <recommendedName>
        <fullName evidence="3">Activator of Hsp90 ATPase AHSA1-like N-terminal domain-containing protein</fullName>
    </recommendedName>
</protein>
<comment type="caution">
    <text evidence="4">The sequence shown here is derived from an EMBL/GenBank/DDBJ whole genome shotgun (WGS) entry which is preliminary data.</text>
</comment>
<organism evidence="4 5">
    <name type="scientific">Skeletonema marinoi</name>
    <dbReference type="NCBI Taxonomy" id="267567"/>
    <lineage>
        <taxon>Eukaryota</taxon>
        <taxon>Sar</taxon>
        <taxon>Stramenopiles</taxon>
        <taxon>Ochrophyta</taxon>
        <taxon>Bacillariophyta</taxon>
        <taxon>Coscinodiscophyceae</taxon>
        <taxon>Thalassiosirophycidae</taxon>
        <taxon>Thalassiosirales</taxon>
        <taxon>Skeletonemataceae</taxon>
        <taxon>Skeletonema</taxon>
        <taxon>Skeletonema marinoi-dohrnii complex</taxon>
    </lineage>
</organism>
<evidence type="ECO:0000313" key="5">
    <source>
        <dbReference type="Proteomes" id="UP001224775"/>
    </source>
</evidence>
<comment type="similarity">
    <text evidence="1">Belongs to the AHA1 family.</text>
</comment>
<dbReference type="GO" id="GO:0051087">
    <property type="term" value="F:protein-folding chaperone binding"/>
    <property type="evidence" value="ECO:0007669"/>
    <property type="project" value="InterPro"/>
</dbReference>
<dbReference type="Pfam" id="PF09229">
    <property type="entry name" value="Aha1_N"/>
    <property type="match status" value="1"/>
</dbReference>
<proteinExistence type="inferred from homology"/>
<dbReference type="InterPro" id="IPR015310">
    <property type="entry name" value="AHSA1-like_N"/>
</dbReference>
<dbReference type="GO" id="GO:0005829">
    <property type="term" value="C:cytosol"/>
    <property type="evidence" value="ECO:0007669"/>
    <property type="project" value="TreeGrafter"/>
</dbReference>
<dbReference type="InterPro" id="IPR036338">
    <property type="entry name" value="Aha1"/>
</dbReference>
<reference evidence="4" key="1">
    <citation type="submission" date="2023-06" db="EMBL/GenBank/DDBJ databases">
        <title>Survivors Of The Sea: Transcriptome response of Skeletonema marinoi to long-term dormancy.</title>
        <authorList>
            <person name="Pinder M.I.M."/>
            <person name="Kourtchenko O."/>
            <person name="Robertson E.K."/>
            <person name="Larsson T."/>
            <person name="Maumus F."/>
            <person name="Osuna-Cruz C.M."/>
            <person name="Vancaester E."/>
            <person name="Stenow R."/>
            <person name="Vandepoele K."/>
            <person name="Ploug H."/>
            <person name="Bruchert V."/>
            <person name="Godhe A."/>
            <person name="Topel M."/>
        </authorList>
    </citation>
    <scope>NUCLEOTIDE SEQUENCE</scope>
    <source>
        <strain evidence="4">R05AC</strain>
    </source>
</reference>
<evidence type="ECO:0000256" key="2">
    <source>
        <dbReference type="SAM" id="MobiDB-lite"/>
    </source>
</evidence>
<dbReference type="EMBL" id="JATAAI010000019">
    <property type="protein sequence ID" value="KAK1738944.1"/>
    <property type="molecule type" value="Genomic_DNA"/>
</dbReference>
<feature type="region of interest" description="Disordered" evidence="2">
    <location>
        <begin position="46"/>
        <end position="193"/>
    </location>
</feature>
<name>A0AAD9DAI2_9STRA</name>
<dbReference type="InterPro" id="IPR011990">
    <property type="entry name" value="TPR-like_helical_dom_sf"/>
</dbReference>
<accession>A0AAD9DAI2</accession>
<dbReference type="SUPFAM" id="SSF103111">
    <property type="entry name" value="Activator of Hsp90 ATPase, Aha1"/>
    <property type="match status" value="1"/>
</dbReference>
<feature type="domain" description="Activator of Hsp90 ATPase AHSA1-like N-terminal" evidence="3">
    <location>
        <begin position="245"/>
        <end position="338"/>
    </location>
</feature>
<dbReference type="GO" id="GO:0001671">
    <property type="term" value="F:ATPase activator activity"/>
    <property type="evidence" value="ECO:0007669"/>
    <property type="project" value="InterPro"/>
</dbReference>
<evidence type="ECO:0000259" key="3">
    <source>
        <dbReference type="Pfam" id="PF09229"/>
    </source>
</evidence>
<keyword evidence="5" id="KW-1185">Reference proteome</keyword>
<dbReference type="Proteomes" id="UP001224775">
    <property type="component" value="Unassembled WGS sequence"/>
</dbReference>
<feature type="compositionally biased region" description="Basic and acidic residues" evidence="2">
    <location>
        <begin position="60"/>
        <end position="84"/>
    </location>
</feature>
<dbReference type="Gene3D" id="1.25.40.10">
    <property type="entry name" value="Tetratricopeptide repeat domain"/>
    <property type="match status" value="1"/>
</dbReference>
<feature type="compositionally biased region" description="Low complexity" evidence="2">
    <location>
        <begin position="215"/>
        <end position="231"/>
    </location>
</feature>
<dbReference type="AlphaFoldDB" id="A0AAD9DAI2"/>
<dbReference type="PANTHER" id="PTHR13009">
    <property type="entry name" value="HEAT SHOCK PROTEIN 90 HSP90 CO-CHAPERONE AHA-1"/>
    <property type="match status" value="1"/>
</dbReference>
<gene>
    <name evidence="4" type="ORF">QTG54_010260</name>
</gene>
<sequence>MGDVDAARADLKEAYKLDPANTAVKKELIAIKKSLEDMKKKEKARLQKAFSSKSGSLLYSDKEAEEKRKLEEKKEQERREAEALKKRKQEWEDECVRRMSSEPPEEAISYEDWDKAMKKKDEDEEKARKKAKKEEEDRKKEEKRKAREAQKANSQNKDDDSSDDELTESELRSLRGYKKTSDGRTTSYFNREQTEKEKELIGCIKPKKLEEVSSASSSAAASPTSLNNTSSVGSAWNAAGTTWEEKDTSEWCRACLTECLKEATAVFTASNAEQSTYVAVVKEVQSLTGDASVALAGGKKRYIYDFHTSVKYDIIDDGDEQIASGTLALPDINSATTQKKNWM</sequence>